<evidence type="ECO:0000313" key="1">
    <source>
        <dbReference type="EMBL" id="MCO1333100.1"/>
    </source>
</evidence>
<dbReference type="EMBL" id="JALBWM010000005">
    <property type="protein sequence ID" value="MCO1333100.1"/>
    <property type="molecule type" value="Genomic_DNA"/>
</dbReference>
<dbReference type="RefSeq" id="WP_252464270.1">
    <property type="nucleotide sequence ID" value="NZ_JALBWM010000005.1"/>
</dbReference>
<dbReference type="Pfam" id="PF19570">
    <property type="entry name" value="DUF6088"/>
    <property type="match status" value="1"/>
</dbReference>
<comment type="caution">
    <text evidence="1">The sequence shown here is derived from an EMBL/GenBank/DDBJ whole genome shotgun (WGS) entry which is preliminary data.</text>
</comment>
<dbReference type="AlphaFoldDB" id="A0A9X2EK56"/>
<keyword evidence="2" id="KW-1185">Reference proteome</keyword>
<name>A0A9X2EK56_9GAMM</name>
<sequence length="142" mass="15725">MTTGKAKERILERVLNSDHEVFLRSDFSDIANYQQAGRALNSLMSEGRLIRISKGVYAKARKNRITGKPMLSAAGGFIAVAEEALDRLGIKWSHTKAMATYKDGSSQVPVNFEVVIEGKFQRTISAGNCRLRVSSNTNSNFR</sequence>
<dbReference type="Proteomes" id="UP001139028">
    <property type="component" value="Unassembled WGS sequence"/>
</dbReference>
<reference evidence="1" key="1">
    <citation type="journal article" date="2022" name="Arch. Microbiol.">
        <title>Microbulbifer okhotskensis sp. nov., isolated from a deep bottom sediment of the Okhotsk Sea.</title>
        <authorList>
            <person name="Romanenko L."/>
            <person name="Kurilenko V."/>
            <person name="Otstavnykh N."/>
            <person name="Velansky P."/>
            <person name="Isaeva M."/>
            <person name="Mikhailov V."/>
        </authorList>
    </citation>
    <scope>NUCLEOTIDE SEQUENCE</scope>
    <source>
        <strain evidence="1">OS29</strain>
    </source>
</reference>
<accession>A0A9X2EK56</accession>
<protein>
    <submittedName>
        <fullName evidence="1">DUF6088 family protein</fullName>
    </submittedName>
</protein>
<dbReference type="InterPro" id="IPR045738">
    <property type="entry name" value="DUF6088"/>
</dbReference>
<proteinExistence type="predicted"/>
<evidence type="ECO:0000313" key="2">
    <source>
        <dbReference type="Proteomes" id="UP001139028"/>
    </source>
</evidence>
<gene>
    <name evidence="1" type="ORF">MO867_01985</name>
</gene>
<organism evidence="1 2">
    <name type="scientific">Microbulbifer okhotskensis</name>
    <dbReference type="NCBI Taxonomy" id="2926617"/>
    <lineage>
        <taxon>Bacteria</taxon>
        <taxon>Pseudomonadati</taxon>
        <taxon>Pseudomonadota</taxon>
        <taxon>Gammaproteobacteria</taxon>
        <taxon>Cellvibrionales</taxon>
        <taxon>Microbulbiferaceae</taxon>
        <taxon>Microbulbifer</taxon>
    </lineage>
</organism>